<reference evidence="1 3" key="1">
    <citation type="journal article" date="2015" name="Biotechnol. Bioeng.">
        <title>Genome sequence and phenotypic characterization of Caulobacter segnis.</title>
        <authorList>
            <person name="Patel S."/>
            <person name="Fletcher B."/>
            <person name="Scott D.C."/>
            <person name="Ely B."/>
        </authorList>
    </citation>
    <scope>NUCLEOTIDE SEQUENCE [LARGE SCALE GENOMIC DNA]</scope>
    <source>
        <strain evidence="1 3">PS02</strain>
    </source>
</reference>
<dbReference type="PATRIC" id="fig|1705578.3.peg.3818"/>
<dbReference type="AlphaFoldDB" id="A0A166TLF6"/>
<evidence type="ECO:0000313" key="2">
    <source>
        <dbReference type="EMBL" id="OBR95165.1"/>
    </source>
</evidence>
<protein>
    <submittedName>
        <fullName evidence="1">Uncharacterized protein</fullName>
    </submittedName>
</protein>
<sequence length="33" mass="4156">MDKKQFQNEKEILEKDFLKKDENYRSSKFNNIF</sequence>
<gene>
    <name evidence="2" type="ORF">CLCOS_14890</name>
    <name evidence="1" type="ORF">WX73_03747</name>
</gene>
<proteinExistence type="predicted"/>
<evidence type="ECO:0000313" key="4">
    <source>
        <dbReference type="Proteomes" id="UP000093694"/>
    </source>
</evidence>
<evidence type="ECO:0000313" key="3">
    <source>
        <dbReference type="Proteomes" id="UP000077384"/>
    </source>
</evidence>
<dbReference type="EMBL" id="LROR01000038">
    <property type="protein sequence ID" value="OBR95165.1"/>
    <property type="molecule type" value="Genomic_DNA"/>
</dbReference>
<name>A0A166TLF6_9CLOT</name>
<keyword evidence="4" id="KW-1185">Reference proteome</keyword>
<evidence type="ECO:0000313" key="1">
    <source>
        <dbReference type="EMBL" id="OAA93837.1"/>
    </source>
</evidence>
<dbReference type="Proteomes" id="UP000077384">
    <property type="component" value="Unassembled WGS sequence"/>
</dbReference>
<dbReference type="EMBL" id="LITQ01000009">
    <property type="protein sequence ID" value="OAA93837.1"/>
    <property type="molecule type" value="Genomic_DNA"/>
</dbReference>
<reference evidence="2 4" key="2">
    <citation type="journal article" date="2016" name="Front. Microbiol.">
        <title>Industrial Acetogenic Biocatalysts: A Comparative Metabolic and Genomic Analysis.</title>
        <authorList>
            <person name="Bengelsdorf F."/>
            <person name="Poehlein A."/>
            <person name="Sonja S."/>
            <person name="Erz C."/>
            <person name="Hummel T."/>
            <person name="Hoffmeister S."/>
            <person name="Daniel R."/>
            <person name="Durre P."/>
        </authorList>
    </citation>
    <scope>NUCLEOTIDE SEQUENCE [LARGE SCALE GENOMIC DNA]</scope>
    <source>
        <strain evidence="2 4">PTA-10522</strain>
    </source>
</reference>
<organism evidence="1 3">
    <name type="scientific">Clostridium coskatii</name>
    <dbReference type="NCBI Taxonomy" id="1705578"/>
    <lineage>
        <taxon>Bacteria</taxon>
        <taxon>Bacillati</taxon>
        <taxon>Bacillota</taxon>
        <taxon>Clostridia</taxon>
        <taxon>Eubacteriales</taxon>
        <taxon>Clostridiaceae</taxon>
        <taxon>Clostridium</taxon>
    </lineage>
</organism>
<comment type="caution">
    <text evidence="1">The sequence shown here is derived from an EMBL/GenBank/DDBJ whole genome shotgun (WGS) entry which is preliminary data.</text>
</comment>
<accession>A0A166TLF6</accession>
<dbReference type="Proteomes" id="UP000093694">
    <property type="component" value="Unassembled WGS sequence"/>
</dbReference>